<gene>
    <name evidence="2" type="ORF">IQ05_00985</name>
</gene>
<dbReference type="RefSeq" id="WP_144890434.1">
    <property type="nucleotide sequence ID" value="NZ_VLKO01000003.1"/>
</dbReference>
<keyword evidence="1" id="KW-0732">Signal</keyword>
<feature type="signal peptide" evidence="1">
    <location>
        <begin position="1"/>
        <end position="23"/>
    </location>
</feature>
<dbReference type="EMBL" id="VLKO01000003">
    <property type="protein sequence ID" value="TWI01404.1"/>
    <property type="molecule type" value="Genomic_DNA"/>
</dbReference>
<evidence type="ECO:0000313" key="2">
    <source>
        <dbReference type="EMBL" id="TWI01404.1"/>
    </source>
</evidence>
<evidence type="ECO:0000256" key="1">
    <source>
        <dbReference type="SAM" id="SignalP"/>
    </source>
</evidence>
<name>A0ABY3FLT8_9FLAO</name>
<organism evidence="2 3">
    <name type="scientific">Flavobacterium tiangeerense</name>
    <dbReference type="NCBI Taxonomy" id="459471"/>
    <lineage>
        <taxon>Bacteria</taxon>
        <taxon>Pseudomonadati</taxon>
        <taxon>Bacteroidota</taxon>
        <taxon>Flavobacteriia</taxon>
        <taxon>Flavobacteriales</taxon>
        <taxon>Flavobacteriaceae</taxon>
        <taxon>Flavobacterium</taxon>
    </lineage>
</organism>
<sequence>MTKKLLFLLTILTYFACGNLAYGNNTNKVSNNFKNYKVEHAKSYSFSDLNEIENDFEFISFDIEEDVEFGDDLEKYTNSISSNFGLFSYSKNQKIYNKTLFCILQKSIPLYDLFCNWKLNLS</sequence>
<proteinExistence type="predicted"/>
<evidence type="ECO:0008006" key="4">
    <source>
        <dbReference type="Google" id="ProtNLM"/>
    </source>
</evidence>
<accession>A0ABY3FLT8</accession>
<comment type="caution">
    <text evidence="2">The sequence shown here is derived from an EMBL/GenBank/DDBJ whole genome shotgun (WGS) entry which is preliminary data.</text>
</comment>
<protein>
    <recommendedName>
        <fullName evidence="4">Lipoprotein</fullName>
    </recommendedName>
</protein>
<keyword evidence="3" id="KW-1185">Reference proteome</keyword>
<evidence type="ECO:0000313" key="3">
    <source>
        <dbReference type="Proteomes" id="UP000317519"/>
    </source>
</evidence>
<dbReference type="Proteomes" id="UP000317519">
    <property type="component" value="Unassembled WGS sequence"/>
</dbReference>
<reference evidence="2 3" key="1">
    <citation type="journal article" date="2015" name="Stand. Genomic Sci.">
        <title>Genomic Encyclopedia of Bacterial and Archaeal Type Strains, Phase III: the genomes of soil and plant-associated and newly described type strains.</title>
        <authorList>
            <person name="Whitman W.B."/>
            <person name="Woyke T."/>
            <person name="Klenk H.P."/>
            <person name="Zhou Y."/>
            <person name="Lilburn T.G."/>
            <person name="Beck B.J."/>
            <person name="De Vos P."/>
            <person name="Vandamme P."/>
            <person name="Eisen J.A."/>
            <person name="Garrity G."/>
            <person name="Hugenholtz P."/>
            <person name="Kyrpides N.C."/>
        </authorList>
    </citation>
    <scope>NUCLEOTIDE SEQUENCE [LARGE SCALE GENOMIC DNA]</scope>
    <source>
        <strain evidence="2 3">CGMCC 1.6847</strain>
    </source>
</reference>
<feature type="chain" id="PRO_5047429087" description="Lipoprotein" evidence="1">
    <location>
        <begin position="24"/>
        <end position="122"/>
    </location>
</feature>